<evidence type="ECO:0008006" key="3">
    <source>
        <dbReference type="Google" id="ProtNLM"/>
    </source>
</evidence>
<dbReference type="AlphaFoldDB" id="A0A2V3XXV7"/>
<protein>
    <recommendedName>
        <fullName evidence="3">SGNH/GDSL hydrolase family protein</fullName>
    </recommendedName>
</protein>
<reference evidence="1 2" key="1">
    <citation type="submission" date="2018-05" db="EMBL/GenBank/DDBJ databases">
        <title>Genomic Encyclopedia of Type Strains, Phase IV (KMG-IV): sequencing the most valuable type-strain genomes for metagenomic binning, comparative biology and taxonomic classification.</title>
        <authorList>
            <person name="Goeker M."/>
        </authorList>
    </citation>
    <scope>NUCLEOTIDE SEQUENCE [LARGE SCALE GENOMIC DNA]</scope>
    <source>
        <strain evidence="1 2">DSM 24995</strain>
    </source>
</reference>
<evidence type="ECO:0000313" key="2">
    <source>
        <dbReference type="Proteomes" id="UP000248057"/>
    </source>
</evidence>
<accession>A0A2V3XXV7</accession>
<dbReference type="GeneID" id="86063941"/>
<keyword evidence="2" id="KW-1185">Reference proteome</keyword>
<proteinExistence type="predicted"/>
<sequence length="348" mass="40880">MTQKIILKKCFLFFLIFTSFFYLIQNVLRYKWENDEFISSRLEYYAEEKDNTIDILFFGSSPIYAGITPIIMWDEVGVTGINFGISLQNAMCNYYQLKYALQKQTPSVVVLDFSALFEDRKADEDSYEATYRKVAETIPDKKLKYAMVKDITHHNENQDILSYYFPLLRYHGRWNEISKTDFVPDKVYKNYFKGGLLSTARTSIAPVEETYYNPDKASISQYSLQYYKKIIDLCNEKNIRILAISLPIFDSTFNYARFDVLSEFCSEYGIDYINYNSEEYLDNLKLDLEMDYYDSGHMNINGSSKVTKDLGRRLKELYDLADHSQDTAYSDWGKQWNLFVQSYGGVLE</sequence>
<dbReference type="RefSeq" id="WP_110325080.1">
    <property type="nucleotide sequence ID" value="NZ_QJKD01000015.1"/>
</dbReference>
<name>A0A2V3XXV7_9FIRM</name>
<dbReference type="SUPFAM" id="SSF52266">
    <property type="entry name" value="SGNH hydrolase"/>
    <property type="match status" value="1"/>
</dbReference>
<gene>
    <name evidence="1" type="ORF">DFR60_115107</name>
</gene>
<comment type="caution">
    <text evidence="1">The sequence shown here is derived from an EMBL/GenBank/DDBJ whole genome shotgun (WGS) entry which is preliminary data.</text>
</comment>
<dbReference type="Proteomes" id="UP000248057">
    <property type="component" value="Unassembled WGS sequence"/>
</dbReference>
<dbReference type="EMBL" id="QJKD01000015">
    <property type="protein sequence ID" value="PXX48933.1"/>
    <property type="molecule type" value="Genomic_DNA"/>
</dbReference>
<organism evidence="1 2">
    <name type="scientific">Hungatella effluvii</name>
    <dbReference type="NCBI Taxonomy" id="1096246"/>
    <lineage>
        <taxon>Bacteria</taxon>
        <taxon>Bacillati</taxon>
        <taxon>Bacillota</taxon>
        <taxon>Clostridia</taxon>
        <taxon>Lachnospirales</taxon>
        <taxon>Lachnospiraceae</taxon>
        <taxon>Hungatella</taxon>
    </lineage>
</organism>
<evidence type="ECO:0000313" key="1">
    <source>
        <dbReference type="EMBL" id="PXX48933.1"/>
    </source>
</evidence>